<dbReference type="EMBL" id="AEQO01000133">
    <property type="protein sequence ID" value="EFV04303.1"/>
    <property type="molecule type" value="Genomic_DNA"/>
</dbReference>
<organism evidence="1 2">
    <name type="scientific">Segatella salivae DSM 15606</name>
    <dbReference type="NCBI Taxonomy" id="888832"/>
    <lineage>
        <taxon>Bacteria</taxon>
        <taxon>Pseudomonadati</taxon>
        <taxon>Bacteroidota</taxon>
        <taxon>Bacteroidia</taxon>
        <taxon>Bacteroidales</taxon>
        <taxon>Prevotellaceae</taxon>
        <taxon>Segatella</taxon>
    </lineage>
</organism>
<dbReference type="STRING" id="888832.HMPREF9420_1554"/>
<name>E6MPY6_9BACT</name>
<comment type="caution">
    <text evidence="1">The sequence shown here is derived from an EMBL/GenBank/DDBJ whole genome shotgun (WGS) entry which is preliminary data.</text>
</comment>
<reference evidence="1 2" key="1">
    <citation type="submission" date="2010-12" db="EMBL/GenBank/DDBJ databases">
        <authorList>
            <person name="Muzny D."/>
            <person name="Qin X."/>
            <person name="Deng J."/>
            <person name="Jiang H."/>
            <person name="Liu Y."/>
            <person name="Qu J."/>
            <person name="Song X.-Z."/>
            <person name="Zhang L."/>
            <person name="Thornton R."/>
            <person name="Coyle M."/>
            <person name="Francisco L."/>
            <person name="Jackson L."/>
            <person name="Javaid M."/>
            <person name="Korchina V."/>
            <person name="Kovar C."/>
            <person name="Mata R."/>
            <person name="Mathew T."/>
            <person name="Ngo R."/>
            <person name="Nguyen L."/>
            <person name="Nguyen N."/>
            <person name="Okwuonu G."/>
            <person name="Ongeri F."/>
            <person name="Pham C."/>
            <person name="Simmons D."/>
            <person name="Wilczek-Boney K."/>
            <person name="Hale W."/>
            <person name="Jakkamsetti A."/>
            <person name="Pham P."/>
            <person name="Ruth R."/>
            <person name="San Lucas F."/>
            <person name="Warren J."/>
            <person name="Zhang J."/>
            <person name="Zhao Z."/>
            <person name="Zhou C."/>
            <person name="Zhu D."/>
            <person name="Lee S."/>
            <person name="Bess C."/>
            <person name="Blankenburg K."/>
            <person name="Forbes L."/>
            <person name="Fu Q."/>
            <person name="Gubbala S."/>
            <person name="Hirani K."/>
            <person name="Jayaseelan J.C."/>
            <person name="Lara F."/>
            <person name="Munidasa M."/>
            <person name="Palculict T."/>
            <person name="Patil S."/>
            <person name="Pu L.-L."/>
            <person name="Saada N."/>
            <person name="Tang L."/>
            <person name="Weissenberger G."/>
            <person name="Zhu Y."/>
            <person name="Hemphill L."/>
            <person name="Shang Y."/>
            <person name="Youmans B."/>
            <person name="Ayvaz T."/>
            <person name="Ross M."/>
            <person name="Santibanez J."/>
            <person name="Aqrawi P."/>
            <person name="Gross S."/>
            <person name="Joshi V."/>
            <person name="Fowler G."/>
            <person name="Nazareth L."/>
            <person name="Reid J."/>
            <person name="Worley K."/>
            <person name="Petrosino J."/>
            <person name="Highlander S."/>
            <person name="Gibbs R."/>
        </authorList>
    </citation>
    <scope>NUCLEOTIDE SEQUENCE [LARGE SCALE GENOMIC DNA]</scope>
    <source>
        <strain evidence="1 2">DSM 15606</strain>
    </source>
</reference>
<sequence length="57" mass="6983">MSIALVCCALYNVSYLLFKQMIWSFYSKSNEIYYILLFYLNEFNKFYNIKRINTLCK</sequence>
<accession>E6MPY6</accession>
<proteinExistence type="predicted"/>
<dbReference type="HOGENOM" id="CLU_2992944_0_0_10"/>
<keyword evidence="2" id="KW-1185">Reference proteome</keyword>
<evidence type="ECO:0000313" key="2">
    <source>
        <dbReference type="Proteomes" id="UP000003874"/>
    </source>
</evidence>
<dbReference type="Proteomes" id="UP000003874">
    <property type="component" value="Unassembled WGS sequence"/>
</dbReference>
<gene>
    <name evidence="1" type="ORF">HMPREF9420_1554</name>
</gene>
<evidence type="ECO:0000313" key="1">
    <source>
        <dbReference type="EMBL" id="EFV04303.1"/>
    </source>
</evidence>
<protein>
    <submittedName>
        <fullName evidence="1">Uncharacterized protein</fullName>
    </submittedName>
</protein>
<dbReference type="AlphaFoldDB" id="E6MPY6"/>